<feature type="coiled-coil region" evidence="1">
    <location>
        <begin position="250"/>
        <end position="279"/>
    </location>
</feature>
<reference evidence="2" key="1">
    <citation type="submission" date="2016-03" db="EMBL/GenBank/DDBJ databases">
        <title>Draft genome sequence of Rosellinia necatrix.</title>
        <authorList>
            <person name="Kanematsu S."/>
        </authorList>
    </citation>
    <scope>NUCLEOTIDE SEQUENCE [LARGE SCALE GENOMIC DNA]</scope>
    <source>
        <strain evidence="2">W97</strain>
    </source>
</reference>
<gene>
    <name evidence="2" type="ORF">SAMD00023353_2200330</name>
</gene>
<organism evidence="2">
    <name type="scientific">Rosellinia necatrix</name>
    <name type="common">White root-rot fungus</name>
    <dbReference type="NCBI Taxonomy" id="77044"/>
    <lineage>
        <taxon>Eukaryota</taxon>
        <taxon>Fungi</taxon>
        <taxon>Dikarya</taxon>
        <taxon>Ascomycota</taxon>
        <taxon>Pezizomycotina</taxon>
        <taxon>Sordariomycetes</taxon>
        <taxon>Xylariomycetidae</taxon>
        <taxon>Xylariales</taxon>
        <taxon>Xylariaceae</taxon>
        <taxon>Rosellinia</taxon>
    </lineage>
</organism>
<dbReference type="AlphaFoldDB" id="A0A1S7UNS9"/>
<evidence type="ECO:0000313" key="3">
    <source>
        <dbReference type="Proteomes" id="UP000054516"/>
    </source>
</evidence>
<dbReference type="STRING" id="77044.A0A1S7UNS9"/>
<sequence length="617" mass="69898">MVDFDEQPPPNQSRALAIGFVENELKTYHQYYRSYDVTGSNPSITVSSSTRILKSEENIYKTMKSWDMIFPSAMEEFRNMKEVKAVKHSTLTHDISTGRTWNDVYSKFEAARQYYTDETIIKRRIQRVIQWTADIAAEPVRLAAKVVPQTEIVSPVLAVVQVVLDAIKKSAEARGEILDGFDELEHVFPDVEIFLETFPTEERILKLAVSLLASVLSAMDKGISFFTSLSHSEATLRILEINSAKLDGMRSQIEMLIDKADQEAELAKERENRQNMKIDHLIRSMTPIPPNLAGALQSPYLSSKTEMLSINQDDLWDLLDIFDIDTTDLETIEEKGKQLPIQDQARTEPVVNNQLFQDWIVSPRSAKLMIYGDFSPFHMAASALSLFCKTLANAFRDRKRYLCLVWFCGLHLGDNDESDTDSNESEGDFDDQLDGVYDKEDDYNFGTRKRVIERMIRSFIAQLLCDYDFGPGHLFPPDVDPDVIGQGQSLSQLRRLFIWLVRRLPEEITLVCLIDGISFYEREEFEDPMLDALGDILELTASEDMGVAVKVLVTSPRPSVTFRMGFEDGNASLGNAGETRTSILSLDLMAQSNVDASEDRVKRTLGLKDVMFTGDMA</sequence>
<name>A0A1S7UNS9_ROSNE</name>
<accession>A0A1S7UNS9</accession>
<proteinExistence type="predicted"/>
<protein>
    <submittedName>
        <fullName evidence="2">Uncharacterized protein</fullName>
    </submittedName>
</protein>
<dbReference type="PANTHER" id="PTHR40619:SF3">
    <property type="entry name" value="FUNGAL STAND N-TERMINAL GOODBYE DOMAIN-CONTAINING PROTEIN"/>
    <property type="match status" value="1"/>
</dbReference>
<keyword evidence="3" id="KW-1185">Reference proteome</keyword>
<dbReference type="Proteomes" id="UP000054516">
    <property type="component" value="Unassembled WGS sequence"/>
</dbReference>
<keyword evidence="1" id="KW-0175">Coiled coil</keyword>
<dbReference type="OMA" id="SKLLVHW"/>
<dbReference type="PANTHER" id="PTHR40619">
    <property type="entry name" value="FUNGAL STAND N-TERMINAL GOODBYE DOMAIN-CONTAINING PROTEIN"/>
    <property type="match status" value="1"/>
</dbReference>
<evidence type="ECO:0000313" key="2">
    <source>
        <dbReference type="EMBL" id="GAP85104.2"/>
    </source>
</evidence>
<evidence type="ECO:0000256" key="1">
    <source>
        <dbReference type="SAM" id="Coils"/>
    </source>
</evidence>
<dbReference type="OrthoDB" id="5419927at2759"/>
<dbReference type="EMBL" id="DF977467">
    <property type="protein sequence ID" value="GAP85104.2"/>
    <property type="molecule type" value="Genomic_DNA"/>
</dbReference>